<dbReference type="GO" id="GO:0015079">
    <property type="term" value="F:potassium ion transmembrane transporter activity"/>
    <property type="evidence" value="ECO:0007669"/>
    <property type="project" value="InterPro"/>
</dbReference>
<proteinExistence type="predicted"/>
<dbReference type="NCBIfam" id="NF007031">
    <property type="entry name" value="PRK09496.1-2"/>
    <property type="match status" value="1"/>
</dbReference>
<dbReference type="Proteomes" id="UP000234211">
    <property type="component" value="Unassembled WGS sequence"/>
</dbReference>
<evidence type="ECO:0000256" key="4">
    <source>
        <dbReference type="ARBA" id="ARBA00022958"/>
    </source>
</evidence>
<sequence length="458" mass="50629">MYLCKQYFLLMKIIIAGAGDVGFHLAKLLSYESQDTYVIDFDGEKLDHINNHLDVITKKGDAASISLLKEVGIESADLLLAVTESQNTNFTVAVIGKALGAKKTIARINNPEFLKNESINFKDFGVDFMISPEALAAEEIKLLLNRSCFNDTVAFENGVFNIMGTNLSYKSPILGLTVKEAKDKFSNVDFISIAIKREGIAQTIIPRGDTIYKINDQVYFSVPSYSISDLYPIIGKEQVNIKNVMILGGSSIGRKTSRSLCKDNFNVKIIERKKEKALNLADDLIDTLVVHGDGRNIQLLEDENIRGMDAFIAVTGDSETNIMSCLVAKSKGVKKTIALVENMDYISISQTIGIDTLINKKLIAASNIFRHIRKGEILALANLHNIDAEVFEFEVRDSAKAAQKPIKELRFPREAVFGGVIRDGKPHMSFGDFQLKAGDKAIVFCLPEAVSIVEDLFN</sequence>
<dbReference type="PANTHER" id="PTHR43833">
    <property type="entry name" value="POTASSIUM CHANNEL PROTEIN 2-RELATED-RELATED"/>
    <property type="match status" value="1"/>
</dbReference>
<dbReference type="SUPFAM" id="SSF116726">
    <property type="entry name" value="TrkA C-terminal domain-like"/>
    <property type="match status" value="1"/>
</dbReference>
<dbReference type="Pfam" id="PF02080">
    <property type="entry name" value="TrkA_C"/>
    <property type="match status" value="1"/>
</dbReference>
<keyword evidence="6" id="KW-0406">Ion transport</keyword>
<dbReference type="PROSITE" id="PS51202">
    <property type="entry name" value="RCK_C"/>
    <property type="match status" value="2"/>
</dbReference>
<keyword evidence="4" id="KW-0630">Potassium</keyword>
<keyword evidence="10" id="KW-1185">Reference proteome</keyword>
<dbReference type="InterPro" id="IPR036291">
    <property type="entry name" value="NAD(P)-bd_dom_sf"/>
</dbReference>
<feature type="domain" description="RCK N-terminal" evidence="7">
    <location>
        <begin position="10"/>
        <end position="130"/>
    </location>
</feature>
<keyword evidence="3" id="KW-0633">Potassium transport</keyword>
<dbReference type="InterPro" id="IPR006037">
    <property type="entry name" value="RCK_C"/>
</dbReference>
<dbReference type="PANTHER" id="PTHR43833:SF5">
    <property type="entry name" value="TRK SYSTEM POTASSIUM UPTAKE PROTEIN TRKA"/>
    <property type="match status" value="1"/>
</dbReference>
<evidence type="ECO:0000256" key="5">
    <source>
        <dbReference type="ARBA" id="ARBA00023027"/>
    </source>
</evidence>
<dbReference type="GO" id="GO:0005886">
    <property type="term" value="C:plasma membrane"/>
    <property type="evidence" value="ECO:0007669"/>
    <property type="project" value="InterPro"/>
</dbReference>
<dbReference type="Gene3D" id="3.40.50.720">
    <property type="entry name" value="NAD(P)-binding Rossmann-like Domain"/>
    <property type="match status" value="2"/>
</dbReference>
<evidence type="ECO:0000313" key="10">
    <source>
        <dbReference type="Proteomes" id="UP000234211"/>
    </source>
</evidence>
<reference evidence="10" key="1">
    <citation type="submission" date="2017-11" db="EMBL/GenBank/DDBJ databases">
        <authorList>
            <person name="Duchaud E."/>
        </authorList>
    </citation>
    <scope>NUCLEOTIDE SEQUENCE [LARGE SCALE GENOMIC DNA]</scope>
    <source>
        <strain evidence="10">Tenacibaculum sp. TNO020</strain>
    </source>
</reference>
<name>A0A2H1YFH0_9FLAO</name>
<evidence type="ECO:0000256" key="1">
    <source>
        <dbReference type="ARBA" id="ARBA00017378"/>
    </source>
</evidence>
<gene>
    <name evidence="9" type="ORF">TNO020_180200</name>
</gene>
<keyword evidence="2" id="KW-0813">Transport</keyword>
<feature type="domain" description="RCK C-terminal" evidence="8">
    <location>
        <begin position="378"/>
        <end position="458"/>
    </location>
</feature>
<evidence type="ECO:0000256" key="2">
    <source>
        <dbReference type="ARBA" id="ARBA00022448"/>
    </source>
</evidence>
<feature type="domain" description="RCK N-terminal" evidence="7">
    <location>
        <begin position="241"/>
        <end position="358"/>
    </location>
</feature>
<evidence type="ECO:0000259" key="8">
    <source>
        <dbReference type="PROSITE" id="PS51202"/>
    </source>
</evidence>
<evidence type="ECO:0000259" key="7">
    <source>
        <dbReference type="PROSITE" id="PS51201"/>
    </source>
</evidence>
<evidence type="ECO:0000256" key="6">
    <source>
        <dbReference type="ARBA" id="ARBA00023065"/>
    </source>
</evidence>
<dbReference type="InterPro" id="IPR036721">
    <property type="entry name" value="RCK_C_sf"/>
</dbReference>
<protein>
    <recommendedName>
        <fullName evidence="1">Trk system potassium uptake protein TrkA</fullName>
    </recommendedName>
</protein>
<dbReference type="Pfam" id="PF02254">
    <property type="entry name" value="TrkA_N"/>
    <property type="match status" value="2"/>
</dbReference>
<feature type="domain" description="RCK C-terminal" evidence="8">
    <location>
        <begin position="150"/>
        <end position="236"/>
    </location>
</feature>
<organism evidence="9 10">
    <name type="scientific">Tenacibaculum piscium</name>
    <dbReference type="NCBI Taxonomy" id="1458515"/>
    <lineage>
        <taxon>Bacteria</taxon>
        <taxon>Pseudomonadati</taxon>
        <taxon>Bacteroidota</taxon>
        <taxon>Flavobacteriia</taxon>
        <taxon>Flavobacteriales</taxon>
        <taxon>Flavobacteriaceae</taxon>
        <taxon>Tenacibaculum</taxon>
    </lineage>
</organism>
<evidence type="ECO:0000256" key="3">
    <source>
        <dbReference type="ARBA" id="ARBA00022538"/>
    </source>
</evidence>
<dbReference type="InterPro" id="IPR003148">
    <property type="entry name" value="RCK_N"/>
</dbReference>
<keyword evidence="5" id="KW-0520">NAD</keyword>
<dbReference type="SUPFAM" id="SSF51735">
    <property type="entry name" value="NAD(P)-binding Rossmann-fold domains"/>
    <property type="match status" value="2"/>
</dbReference>
<accession>A0A2H1YFH0</accession>
<dbReference type="PRINTS" id="PR00335">
    <property type="entry name" value="KUPTAKETRKA"/>
</dbReference>
<dbReference type="PROSITE" id="PS51201">
    <property type="entry name" value="RCK_N"/>
    <property type="match status" value="2"/>
</dbReference>
<dbReference type="AlphaFoldDB" id="A0A2H1YFH0"/>
<dbReference type="NCBIfam" id="NF007038">
    <property type="entry name" value="PRK09496.2-6"/>
    <property type="match status" value="1"/>
</dbReference>
<dbReference type="EMBL" id="OENF01000010">
    <property type="protein sequence ID" value="SOS74170.1"/>
    <property type="molecule type" value="Genomic_DNA"/>
</dbReference>
<dbReference type="Gene3D" id="3.30.70.1450">
    <property type="entry name" value="Regulator of K+ conductance, C-terminal domain"/>
    <property type="match status" value="2"/>
</dbReference>
<dbReference type="InterPro" id="IPR006036">
    <property type="entry name" value="K_uptake_TrkA"/>
</dbReference>
<evidence type="ECO:0000313" key="9">
    <source>
        <dbReference type="EMBL" id="SOS74170.1"/>
    </source>
</evidence>
<dbReference type="InterPro" id="IPR050721">
    <property type="entry name" value="Trk_Ktr_HKT_K-transport"/>
</dbReference>
<dbReference type="NCBIfam" id="NF007039">
    <property type="entry name" value="PRK09496.3-2"/>
    <property type="match status" value="1"/>
</dbReference>